<dbReference type="PANTHER" id="PTHR31793">
    <property type="entry name" value="4-HYDROXYBENZOYL-COA THIOESTERASE FAMILY MEMBER"/>
    <property type="match status" value="1"/>
</dbReference>
<dbReference type="GO" id="GO:0047617">
    <property type="term" value="F:fatty acyl-CoA hydrolase activity"/>
    <property type="evidence" value="ECO:0007669"/>
    <property type="project" value="TreeGrafter"/>
</dbReference>
<keyword evidence="4" id="KW-1185">Reference proteome</keyword>
<dbReference type="CDD" id="cd00586">
    <property type="entry name" value="4HBT"/>
    <property type="match status" value="1"/>
</dbReference>
<comment type="caution">
    <text evidence="3">The sequence shown here is derived from an EMBL/GenBank/DDBJ whole genome shotgun (WGS) entry which is preliminary data.</text>
</comment>
<accession>A0A562RTS5</accession>
<dbReference type="PANTHER" id="PTHR31793:SF27">
    <property type="entry name" value="NOVEL THIOESTERASE SUPERFAMILY DOMAIN AND SAPOSIN A-TYPE DOMAIN CONTAINING PROTEIN (0610012H03RIK)"/>
    <property type="match status" value="1"/>
</dbReference>
<evidence type="ECO:0000313" key="3">
    <source>
        <dbReference type="EMBL" id="TWI72263.1"/>
    </source>
</evidence>
<dbReference type="InterPro" id="IPR050563">
    <property type="entry name" value="4-hydroxybenzoyl-CoA_TE"/>
</dbReference>
<evidence type="ECO:0000256" key="1">
    <source>
        <dbReference type="ARBA" id="ARBA00005953"/>
    </source>
</evidence>
<comment type="similarity">
    <text evidence="1">Belongs to the 4-hydroxybenzoyl-CoA thioesterase family.</text>
</comment>
<reference evidence="3 4" key="1">
    <citation type="submission" date="2019-07" db="EMBL/GenBank/DDBJ databases">
        <title>Genome sequencing of 100 strains of the haloalkaliphilic chemolithoautotrophic sulfur-oxidizing bacterium Thioalkalivibrio.</title>
        <authorList>
            <person name="Muyzer G."/>
        </authorList>
    </citation>
    <scope>NUCLEOTIDE SEQUENCE [LARGE SCALE GENOMIC DNA]</scope>
    <source>
        <strain evidence="3 4">ASO4-4</strain>
    </source>
</reference>
<dbReference type="RefSeq" id="WP_144684425.1">
    <property type="nucleotide sequence ID" value="NZ_VLLC01000011.1"/>
</dbReference>
<gene>
    <name evidence="3" type="ORF">LZ24_01671</name>
</gene>
<dbReference type="OrthoDB" id="9808429at2"/>
<sequence>MQQFDTFFPHETRIRIPMSMVDQGNVVYHSRYLDLYHEARDRYMDAAGHSYALLMEKDYHLAVADAHLQFRKPVRYMETAIIRTRFNWMKSRSLSVIQEISKETEGMEELCNRAEIILVCIGPTFTAAQIPEGLKESIRRFQGVS</sequence>
<proteinExistence type="inferred from homology"/>
<dbReference type="AlphaFoldDB" id="A0A562RTS5"/>
<dbReference type="Proteomes" id="UP000318307">
    <property type="component" value="Unassembled WGS sequence"/>
</dbReference>
<evidence type="ECO:0000256" key="2">
    <source>
        <dbReference type="ARBA" id="ARBA00022801"/>
    </source>
</evidence>
<dbReference type="EMBL" id="VLLC01000011">
    <property type="protein sequence ID" value="TWI72263.1"/>
    <property type="molecule type" value="Genomic_DNA"/>
</dbReference>
<name>A0A562RTS5_9BACT</name>
<organism evidence="3 4">
    <name type="scientific">Desulfobotulus alkaliphilus</name>
    <dbReference type="NCBI Taxonomy" id="622671"/>
    <lineage>
        <taxon>Bacteria</taxon>
        <taxon>Pseudomonadati</taxon>
        <taxon>Thermodesulfobacteriota</taxon>
        <taxon>Desulfobacteria</taxon>
        <taxon>Desulfobacterales</taxon>
        <taxon>Desulfobacteraceae</taxon>
        <taxon>Desulfobotulus</taxon>
    </lineage>
</organism>
<evidence type="ECO:0000313" key="4">
    <source>
        <dbReference type="Proteomes" id="UP000318307"/>
    </source>
</evidence>
<keyword evidence="2 3" id="KW-0378">Hydrolase</keyword>
<dbReference type="InterPro" id="IPR029069">
    <property type="entry name" value="HotDog_dom_sf"/>
</dbReference>
<protein>
    <submittedName>
        <fullName evidence="3">YbgC/YbaW family acyl-CoA thioester hydrolase</fullName>
    </submittedName>
</protein>
<dbReference type="Pfam" id="PF13279">
    <property type="entry name" value="4HBT_2"/>
    <property type="match status" value="1"/>
</dbReference>
<dbReference type="InterPro" id="IPR006684">
    <property type="entry name" value="YbgC/YbaW"/>
</dbReference>
<dbReference type="PIRSF" id="PIRSF003230">
    <property type="entry name" value="YbgC"/>
    <property type="match status" value="1"/>
</dbReference>
<dbReference type="Gene3D" id="3.10.129.10">
    <property type="entry name" value="Hotdog Thioesterase"/>
    <property type="match status" value="1"/>
</dbReference>
<dbReference type="SUPFAM" id="SSF54637">
    <property type="entry name" value="Thioesterase/thiol ester dehydrase-isomerase"/>
    <property type="match status" value="1"/>
</dbReference>